<accession>A0A6A6H9J8</accession>
<feature type="compositionally biased region" description="Polar residues" evidence="10">
    <location>
        <begin position="114"/>
        <end position="125"/>
    </location>
</feature>
<feature type="compositionally biased region" description="Basic and acidic residues" evidence="10">
    <location>
        <begin position="161"/>
        <end position="177"/>
    </location>
</feature>
<comment type="subcellular location">
    <subcellularLocation>
        <location evidence="1">Nucleus</location>
    </subcellularLocation>
</comment>
<feature type="compositionally biased region" description="Acidic residues" evidence="10">
    <location>
        <begin position="500"/>
        <end position="517"/>
    </location>
</feature>
<keyword evidence="3" id="KW-0479">Metal-binding</keyword>
<dbReference type="Proteomes" id="UP000800092">
    <property type="component" value="Unassembled WGS sequence"/>
</dbReference>
<keyword evidence="13" id="KW-1185">Reference proteome</keyword>
<dbReference type="GO" id="GO:0000785">
    <property type="term" value="C:chromatin"/>
    <property type="evidence" value="ECO:0007669"/>
    <property type="project" value="UniProtKB-ARBA"/>
</dbReference>
<evidence type="ECO:0000256" key="10">
    <source>
        <dbReference type="SAM" id="MobiDB-lite"/>
    </source>
</evidence>
<evidence type="ECO:0000313" key="12">
    <source>
        <dbReference type="EMBL" id="KAF2234657.1"/>
    </source>
</evidence>
<feature type="region of interest" description="Disordered" evidence="10">
    <location>
        <begin position="35"/>
        <end position="283"/>
    </location>
</feature>
<dbReference type="Gene3D" id="3.30.40.10">
    <property type="entry name" value="Zinc/RING finger domain, C3HC4 (zinc finger)"/>
    <property type="match status" value="1"/>
</dbReference>
<dbReference type="InterPro" id="IPR019787">
    <property type="entry name" value="Znf_PHD-finger"/>
</dbReference>
<evidence type="ECO:0000256" key="2">
    <source>
        <dbReference type="ARBA" id="ARBA00010210"/>
    </source>
</evidence>
<feature type="compositionally biased region" description="Acidic residues" evidence="10">
    <location>
        <begin position="740"/>
        <end position="755"/>
    </location>
</feature>
<evidence type="ECO:0000256" key="8">
    <source>
        <dbReference type="ARBA" id="ARBA00023242"/>
    </source>
</evidence>
<dbReference type="OrthoDB" id="5411773at2759"/>
<dbReference type="InterPro" id="IPR011011">
    <property type="entry name" value="Znf_FYVE_PHD"/>
</dbReference>
<evidence type="ECO:0000256" key="9">
    <source>
        <dbReference type="PROSITE-ProRule" id="PRU00146"/>
    </source>
</evidence>
<protein>
    <recommendedName>
        <fullName evidence="11">PHD-type domain-containing protein</fullName>
    </recommendedName>
</protein>
<reference evidence="12" key="1">
    <citation type="journal article" date="2020" name="Stud. Mycol.">
        <title>101 Dothideomycetes genomes: a test case for predicting lifestyles and emergence of pathogens.</title>
        <authorList>
            <person name="Haridas S."/>
            <person name="Albert R."/>
            <person name="Binder M."/>
            <person name="Bloem J."/>
            <person name="Labutti K."/>
            <person name="Salamov A."/>
            <person name="Andreopoulos B."/>
            <person name="Baker S."/>
            <person name="Barry K."/>
            <person name="Bills G."/>
            <person name="Bluhm B."/>
            <person name="Cannon C."/>
            <person name="Castanera R."/>
            <person name="Culley D."/>
            <person name="Daum C."/>
            <person name="Ezra D."/>
            <person name="Gonzalez J."/>
            <person name="Henrissat B."/>
            <person name="Kuo A."/>
            <person name="Liang C."/>
            <person name="Lipzen A."/>
            <person name="Lutzoni F."/>
            <person name="Magnuson J."/>
            <person name="Mondo S."/>
            <person name="Nolan M."/>
            <person name="Ohm R."/>
            <person name="Pangilinan J."/>
            <person name="Park H.-J."/>
            <person name="Ramirez L."/>
            <person name="Alfaro M."/>
            <person name="Sun H."/>
            <person name="Tritt A."/>
            <person name="Yoshinaga Y."/>
            <person name="Zwiers L.-H."/>
            <person name="Turgeon B."/>
            <person name="Goodwin S."/>
            <person name="Spatafora J."/>
            <person name="Crous P."/>
            <person name="Grigoriev I."/>
        </authorList>
    </citation>
    <scope>NUCLEOTIDE SEQUENCE</scope>
    <source>
        <strain evidence="12">Tuck. ex Michener</strain>
    </source>
</reference>
<dbReference type="Pfam" id="PF00628">
    <property type="entry name" value="PHD"/>
    <property type="match status" value="1"/>
</dbReference>
<dbReference type="SUPFAM" id="SSF57903">
    <property type="entry name" value="FYVE/PHD zinc finger"/>
    <property type="match status" value="1"/>
</dbReference>
<feature type="domain" description="PHD-type" evidence="11">
    <location>
        <begin position="369"/>
        <end position="425"/>
    </location>
</feature>
<evidence type="ECO:0000259" key="11">
    <source>
        <dbReference type="PROSITE" id="PS50016"/>
    </source>
</evidence>
<feature type="compositionally biased region" description="Polar residues" evidence="10">
    <location>
        <begin position="133"/>
        <end position="143"/>
    </location>
</feature>
<keyword evidence="6" id="KW-0805">Transcription regulation</keyword>
<evidence type="ECO:0000256" key="7">
    <source>
        <dbReference type="ARBA" id="ARBA00023163"/>
    </source>
</evidence>
<dbReference type="AlphaFoldDB" id="A0A6A6H9J8"/>
<dbReference type="GO" id="GO:0008270">
    <property type="term" value="F:zinc ion binding"/>
    <property type="evidence" value="ECO:0007669"/>
    <property type="project" value="UniProtKB-KW"/>
</dbReference>
<feature type="compositionally biased region" description="Acidic residues" evidence="10">
    <location>
        <begin position="713"/>
        <end position="733"/>
    </location>
</feature>
<evidence type="ECO:0000256" key="5">
    <source>
        <dbReference type="ARBA" id="ARBA00022833"/>
    </source>
</evidence>
<dbReference type="PANTHER" id="PTHR10333">
    <property type="entry name" value="INHIBITOR OF GROWTH PROTEIN"/>
    <property type="match status" value="1"/>
</dbReference>
<evidence type="ECO:0000256" key="3">
    <source>
        <dbReference type="ARBA" id="ARBA00022723"/>
    </source>
</evidence>
<keyword evidence="7" id="KW-0804">Transcription</keyword>
<evidence type="ECO:0000313" key="13">
    <source>
        <dbReference type="Proteomes" id="UP000800092"/>
    </source>
</evidence>
<dbReference type="InterPro" id="IPR001965">
    <property type="entry name" value="Znf_PHD"/>
</dbReference>
<evidence type="ECO:0000256" key="1">
    <source>
        <dbReference type="ARBA" id="ARBA00004123"/>
    </source>
</evidence>
<feature type="compositionally biased region" description="Polar residues" evidence="10">
    <location>
        <begin position="183"/>
        <end position="196"/>
    </location>
</feature>
<feature type="compositionally biased region" description="Basic residues" evidence="10">
    <location>
        <begin position="53"/>
        <end position="63"/>
    </location>
</feature>
<dbReference type="EMBL" id="ML991797">
    <property type="protein sequence ID" value="KAF2234657.1"/>
    <property type="molecule type" value="Genomic_DNA"/>
</dbReference>
<feature type="compositionally biased region" description="Polar residues" evidence="10">
    <location>
        <begin position="231"/>
        <end position="253"/>
    </location>
</feature>
<keyword evidence="8" id="KW-0539">Nucleus</keyword>
<dbReference type="InterPro" id="IPR028651">
    <property type="entry name" value="ING_fam"/>
</dbReference>
<dbReference type="InterPro" id="IPR013083">
    <property type="entry name" value="Znf_RING/FYVE/PHD"/>
</dbReference>
<evidence type="ECO:0000256" key="6">
    <source>
        <dbReference type="ARBA" id="ARBA00023015"/>
    </source>
</evidence>
<comment type="similarity">
    <text evidence="2">Belongs to the ING family.</text>
</comment>
<dbReference type="PANTHER" id="PTHR10333:SF103">
    <property type="entry name" value="INHIBITOR OF GROWTH PROTEIN 3"/>
    <property type="match status" value="1"/>
</dbReference>
<feature type="region of interest" description="Disordered" evidence="10">
    <location>
        <begin position="648"/>
        <end position="755"/>
    </location>
</feature>
<feature type="compositionally biased region" description="Basic residues" evidence="10">
    <location>
        <begin position="682"/>
        <end position="695"/>
    </location>
</feature>
<feature type="region of interest" description="Disordered" evidence="10">
    <location>
        <begin position="492"/>
        <end position="525"/>
    </location>
</feature>
<keyword evidence="4 9" id="KW-0863">Zinc-finger</keyword>
<feature type="compositionally biased region" description="Basic and acidic residues" evidence="10">
    <location>
        <begin position="669"/>
        <end position="681"/>
    </location>
</feature>
<dbReference type="GO" id="GO:0005634">
    <property type="term" value="C:nucleus"/>
    <property type="evidence" value="ECO:0007669"/>
    <property type="project" value="UniProtKB-SubCell"/>
</dbReference>
<organism evidence="12 13">
    <name type="scientific">Viridothelium virens</name>
    <name type="common">Speckled blister lichen</name>
    <name type="synonym">Trypethelium virens</name>
    <dbReference type="NCBI Taxonomy" id="1048519"/>
    <lineage>
        <taxon>Eukaryota</taxon>
        <taxon>Fungi</taxon>
        <taxon>Dikarya</taxon>
        <taxon>Ascomycota</taxon>
        <taxon>Pezizomycotina</taxon>
        <taxon>Dothideomycetes</taxon>
        <taxon>Dothideomycetes incertae sedis</taxon>
        <taxon>Trypetheliales</taxon>
        <taxon>Trypetheliaceae</taxon>
        <taxon>Viridothelium</taxon>
    </lineage>
</organism>
<keyword evidence="5" id="KW-0862">Zinc</keyword>
<dbReference type="PROSITE" id="PS50016">
    <property type="entry name" value="ZF_PHD_2"/>
    <property type="match status" value="1"/>
</dbReference>
<proteinExistence type="inferred from homology"/>
<sequence>MAPGDIDTPEWQALMKQTDEQFEIQPAYRLHRKDRAPLLDYAPRGQVVTPTPPKRRIRHRKRNAAAGQATVVHSISPRFDDSEPQRECSAQPPPVATETSGNIISPLPLRRSQRLNANVEKTSLPLNEDGRSGSDQLDTSQHNPEYGGLVREVDQNTVDHGGLDQDRSEDGHIHLEMDGGNMAFSTGETSQSPLTSDKSHGRGKTQLFSRCKGDPNISDNLGDKANEDENGSQPKDGTSTYNCRRSVSPSAETPQAKRSRTGDHTGEGLFVHSSDHSEEDQQQTYAVQSAAIDTSHQRISVSNGFEIRPASEQFIPRMDPNDPLWFKKYAAWARMRKEAVACAATARKSQQDGSSGTNTVRYKISEHMHKLCSCMNFCGRPDEAEDMVKCDTPGHDNRWYHLSCVELTEAPEEDEPWYCPDCTNNTTDSSLHPVFSRHPTSAIRPSMPSTEDDPSPITIKERGLRSWTPGWSIREEQAILDIMQDLIDAHEKQAAAGDSGEADGGEAEKEEEEEEEEVHQTAQTRTYPKLTGRFRNLDALFTYVSDELWSRCGYERTRAGIRGRWDGANGLRSRAEAAWNAEQRHAQRQAEGHVEAARQGVSVQKIVGATGSAGGVKRGGPIAEGMAPEFRSIRGIRDLDRRLKALVESKGVRGGGPGQMRERKKVGRWGKEWKGEDDRGGGGRRRGRGRPRKKVSSVVEETDEAASDKMPELNDDDEDSDGGEEDGEDEEDEGKGGYEEVIEDDDENDPDYNGI</sequence>
<evidence type="ECO:0000256" key="4">
    <source>
        <dbReference type="ARBA" id="ARBA00022771"/>
    </source>
</evidence>
<gene>
    <name evidence="12" type="ORF">EV356DRAFT_149387</name>
</gene>
<dbReference type="SMART" id="SM00249">
    <property type="entry name" value="PHD"/>
    <property type="match status" value="1"/>
</dbReference>
<name>A0A6A6H9J8_VIRVR</name>